<evidence type="ECO:0000256" key="6">
    <source>
        <dbReference type="ARBA" id="ARBA00022741"/>
    </source>
</evidence>
<keyword evidence="10" id="KW-0472">Membrane</keyword>
<protein>
    <submittedName>
        <fullName evidence="12">Iron-hydroxamate transporter ATP-binding subunit</fullName>
    </submittedName>
</protein>
<dbReference type="RefSeq" id="WP_081728827.1">
    <property type="nucleotide sequence ID" value="NZ_NRRE01000033.1"/>
</dbReference>
<dbReference type="GO" id="GO:0005524">
    <property type="term" value="F:ATP binding"/>
    <property type="evidence" value="ECO:0007669"/>
    <property type="project" value="UniProtKB-KW"/>
</dbReference>
<dbReference type="GO" id="GO:0016887">
    <property type="term" value="F:ATP hydrolysis activity"/>
    <property type="evidence" value="ECO:0007669"/>
    <property type="project" value="InterPro"/>
</dbReference>
<dbReference type="FunFam" id="3.40.50.300:FF:000134">
    <property type="entry name" value="Iron-enterobactin ABC transporter ATP-binding protein"/>
    <property type="match status" value="1"/>
</dbReference>
<evidence type="ECO:0000259" key="11">
    <source>
        <dbReference type="PROSITE" id="PS50893"/>
    </source>
</evidence>
<organism evidence="12 13">
    <name type="scientific">Rhodovibrio salinarum</name>
    <dbReference type="NCBI Taxonomy" id="1087"/>
    <lineage>
        <taxon>Bacteria</taxon>
        <taxon>Pseudomonadati</taxon>
        <taxon>Pseudomonadota</taxon>
        <taxon>Alphaproteobacteria</taxon>
        <taxon>Rhodospirillales</taxon>
        <taxon>Rhodovibrionaceae</taxon>
        <taxon>Rhodovibrio</taxon>
    </lineage>
</organism>
<keyword evidence="3" id="KW-0813">Transport</keyword>
<evidence type="ECO:0000313" key="13">
    <source>
        <dbReference type="Proteomes" id="UP000778970"/>
    </source>
</evidence>
<evidence type="ECO:0000256" key="9">
    <source>
        <dbReference type="ARBA" id="ARBA00023065"/>
    </source>
</evidence>
<accession>A0A934V139</accession>
<keyword evidence="13" id="KW-1185">Reference proteome</keyword>
<keyword evidence="5" id="KW-0410">Iron transport</keyword>
<dbReference type="CDD" id="cd03214">
    <property type="entry name" value="ABC_Iron-Siderophores_B12_Hemin"/>
    <property type="match status" value="1"/>
</dbReference>
<evidence type="ECO:0000256" key="7">
    <source>
        <dbReference type="ARBA" id="ARBA00022840"/>
    </source>
</evidence>
<keyword evidence="9" id="KW-0406">Ion transport</keyword>
<dbReference type="PROSITE" id="PS50893">
    <property type="entry name" value="ABC_TRANSPORTER_2"/>
    <property type="match status" value="1"/>
</dbReference>
<dbReference type="InterPro" id="IPR051535">
    <property type="entry name" value="Siderophore_ABC-ATPase"/>
</dbReference>
<keyword evidence="4" id="KW-1003">Cell membrane</keyword>
<evidence type="ECO:0000313" key="12">
    <source>
        <dbReference type="EMBL" id="MBK1699027.1"/>
    </source>
</evidence>
<dbReference type="SUPFAM" id="SSF52540">
    <property type="entry name" value="P-loop containing nucleoside triphosphate hydrolases"/>
    <property type="match status" value="1"/>
</dbReference>
<keyword evidence="6" id="KW-0547">Nucleotide-binding</keyword>
<sequence>MVATLTNVLPGGRPAHAGAPAGFNLRNVGFRIGEHELLRDISVGLEHAQVYGLIGHNGSGKTTLMKLLARQNTPSEGKIAFADRDLAAWPQRTFAREVAYMAQRLPDATGLTVSELAALGRYPWHGALGRFEQGDRERVQEALTLTHMDSLADRLVDTLSGGERQRAWLAMLLAQDSRCILLDEPIAALDVAHQVEVMQLVVQLCRQRQLTVVVVMHDINLAARFCDQLIALHSGRLVAQGPPDDVVQPQVLERVYGVQMGVIDHPEKAIPLCYVV</sequence>
<evidence type="ECO:0000256" key="10">
    <source>
        <dbReference type="ARBA" id="ARBA00023136"/>
    </source>
</evidence>
<evidence type="ECO:0000256" key="5">
    <source>
        <dbReference type="ARBA" id="ARBA00022496"/>
    </source>
</evidence>
<evidence type="ECO:0000256" key="2">
    <source>
        <dbReference type="ARBA" id="ARBA00005417"/>
    </source>
</evidence>
<dbReference type="InterPro" id="IPR003593">
    <property type="entry name" value="AAA+_ATPase"/>
</dbReference>
<keyword evidence="8" id="KW-0408">Iron</keyword>
<proteinExistence type="inferred from homology"/>
<reference evidence="12" key="2">
    <citation type="journal article" date="2020" name="Microorganisms">
        <title>Osmotic Adaptation and Compatible Solute Biosynthesis of Phototrophic Bacteria as Revealed from Genome Analyses.</title>
        <authorList>
            <person name="Imhoff J.F."/>
            <person name="Rahn T."/>
            <person name="Kunzel S."/>
            <person name="Keller A."/>
            <person name="Neulinger S.C."/>
        </authorList>
    </citation>
    <scope>NUCLEOTIDE SEQUENCE</scope>
    <source>
        <strain evidence="12">DSM 9154</strain>
    </source>
</reference>
<feature type="domain" description="ABC transporter" evidence="11">
    <location>
        <begin position="23"/>
        <end position="259"/>
    </location>
</feature>
<dbReference type="PROSITE" id="PS00211">
    <property type="entry name" value="ABC_TRANSPORTER_1"/>
    <property type="match status" value="1"/>
</dbReference>
<comment type="subcellular location">
    <subcellularLocation>
        <location evidence="1">Cell membrane</location>
        <topology evidence="1">Peripheral membrane protein</topology>
    </subcellularLocation>
</comment>
<gene>
    <name evidence="12" type="ORF">CKO21_17425</name>
</gene>
<comment type="similarity">
    <text evidence="2">Belongs to the ABC transporter superfamily.</text>
</comment>
<dbReference type="AlphaFoldDB" id="A0A934V139"/>
<dbReference type="PANTHER" id="PTHR42771">
    <property type="entry name" value="IRON(3+)-HYDROXAMATE IMPORT ATP-BINDING PROTEIN FHUC"/>
    <property type="match status" value="1"/>
</dbReference>
<evidence type="ECO:0000256" key="4">
    <source>
        <dbReference type="ARBA" id="ARBA00022475"/>
    </source>
</evidence>
<evidence type="ECO:0000256" key="3">
    <source>
        <dbReference type="ARBA" id="ARBA00022448"/>
    </source>
</evidence>
<dbReference type="InterPro" id="IPR003439">
    <property type="entry name" value="ABC_transporter-like_ATP-bd"/>
</dbReference>
<dbReference type="Pfam" id="PF00005">
    <property type="entry name" value="ABC_tran"/>
    <property type="match status" value="1"/>
</dbReference>
<dbReference type="SMART" id="SM00382">
    <property type="entry name" value="AAA"/>
    <property type="match status" value="1"/>
</dbReference>
<comment type="caution">
    <text evidence="12">The sequence shown here is derived from an EMBL/GenBank/DDBJ whole genome shotgun (WGS) entry which is preliminary data.</text>
</comment>
<dbReference type="PANTHER" id="PTHR42771:SF2">
    <property type="entry name" value="IRON(3+)-HYDROXAMATE IMPORT ATP-BINDING PROTEIN FHUC"/>
    <property type="match status" value="1"/>
</dbReference>
<dbReference type="InterPro" id="IPR017871">
    <property type="entry name" value="ABC_transporter-like_CS"/>
</dbReference>
<dbReference type="GO" id="GO:0006826">
    <property type="term" value="P:iron ion transport"/>
    <property type="evidence" value="ECO:0007669"/>
    <property type="project" value="UniProtKB-KW"/>
</dbReference>
<dbReference type="InterPro" id="IPR027417">
    <property type="entry name" value="P-loop_NTPase"/>
</dbReference>
<dbReference type="Gene3D" id="3.40.50.300">
    <property type="entry name" value="P-loop containing nucleotide triphosphate hydrolases"/>
    <property type="match status" value="1"/>
</dbReference>
<name>A0A934V139_9PROT</name>
<dbReference type="GO" id="GO:0005886">
    <property type="term" value="C:plasma membrane"/>
    <property type="evidence" value="ECO:0007669"/>
    <property type="project" value="UniProtKB-SubCell"/>
</dbReference>
<evidence type="ECO:0000256" key="1">
    <source>
        <dbReference type="ARBA" id="ARBA00004202"/>
    </source>
</evidence>
<evidence type="ECO:0000256" key="8">
    <source>
        <dbReference type="ARBA" id="ARBA00023004"/>
    </source>
</evidence>
<dbReference type="Proteomes" id="UP000778970">
    <property type="component" value="Unassembled WGS sequence"/>
</dbReference>
<reference evidence="12" key="1">
    <citation type="submission" date="2017-08" db="EMBL/GenBank/DDBJ databases">
        <authorList>
            <person name="Imhoff J.F."/>
            <person name="Rahn T."/>
            <person name="Kuenzel S."/>
            <person name="Neulinger S.C."/>
        </authorList>
    </citation>
    <scope>NUCLEOTIDE SEQUENCE</scope>
    <source>
        <strain evidence="12">DSM 9154</strain>
    </source>
</reference>
<dbReference type="EMBL" id="NRRE01000033">
    <property type="protein sequence ID" value="MBK1699027.1"/>
    <property type="molecule type" value="Genomic_DNA"/>
</dbReference>
<keyword evidence="7 12" id="KW-0067">ATP-binding</keyword>